<dbReference type="AlphaFoldDB" id="A0A1Y5SEJ3"/>
<dbReference type="Proteomes" id="UP000193623">
    <property type="component" value="Unassembled WGS sequence"/>
</dbReference>
<name>A0A1Y5SEJ3_9RHOB</name>
<reference evidence="1 2" key="1">
    <citation type="submission" date="2017-03" db="EMBL/GenBank/DDBJ databases">
        <authorList>
            <person name="Afonso C.L."/>
            <person name="Miller P.J."/>
            <person name="Scott M.A."/>
            <person name="Spackman E."/>
            <person name="Goraichik I."/>
            <person name="Dimitrov K.M."/>
            <person name="Suarez D.L."/>
            <person name="Swayne D.E."/>
        </authorList>
    </citation>
    <scope>NUCLEOTIDE SEQUENCE [LARGE SCALE GENOMIC DNA]</scope>
    <source>
        <strain evidence="1 2">CECT 8397</strain>
    </source>
</reference>
<evidence type="ECO:0008006" key="3">
    <source>
        <dbReference type="Google" id="ProtNLM"/>
    </source>
</evidence>
<dbReference type="RefSeq" id="WP_200811298.1">
    <property type="nucleotide sequence ID" value="NZ_FWFT01000002.1"/>
</dbReference>
<protein>
    <recommendedName>
        <fullName evidence="3">Lipoprotein</fullName>
    </recommendedName>
</protein>
<sequence length="128" mass="14131">MRILAVLAGVLTLGACSVADLERDVEGLRLNNLTEETRRAWDEANRDLPFDRGTVFVIANEHGDMHTYSLRPCGGGHICGGAGHRGHVERTADYFIVTGAYPHRTFLLSPGGDGYLTWRGVHRDLAWN</sequence>
<proteinExistence type="predicted"/>
<evidence type="ECO:0000313" key="2">
    <source>
        <dbReference type="Proteomes" id="UP000193623"/>
    </source>
</evidence>
<evidence type="ECO:0000313" key="1">
    <source>
        <dbReference type="EMBL" id="SLN36203.1"/>
    </source>
</evidence>
<gene>
    <name evidence="1" type="ORF">PSJ8397_01843</name>
</gene>
<accession>A0A1Y5SEJ3</accession>
<dbReference type="PROSITE" id="PS51257">
    <property type="entry name" value="PROKAR_LIPOPROTEIN"/>
    <property type="match status" value="1"/>
</dbReference>
<keyword evidence="2" id="KW-1185">Reference proteome</keyword>
<dbReference type="EMBL" id="FWFT01000002">
    <property type="protein sequence ID" value="SLN36203.1"/>
    <property type="molecule type" value="Genomic_DNA"/>
</dbReference>
<organism evidence="1 2">
    <name type="scientific">Pseudooctadecabacter jejudonensis</name>
    <dbReference type="NCBI Taxonomy" id="1391910"/>
    <lineage>
        <taxon>Bacteria</taxon>
        <taxon>Pseudomonadati</taxon>
        <taxon>Pseudomonadota</taxon>
        <taxon>Alphaproteobacteria</taxon>
        <taxon>Rhodobacterales</taxon>
        <taxon>Paracoccaceae</taxon>
        <taxon>Pseudooctadecabacter</taxon>
    </lineage>
</organism>